<gene>
    <name evidence="2" type="primary">10</name>
    <name evidence="2" type="ORF">PBI_HAWKEYE_10</name>
</gene>
<protein>
    <submittedName>
        <fullName evidence="2">Portal protein</fullName>
    </submittedName>
</protein>
<dbReference type="Pfam" id="PF05133">
    <property type="entry name" value="SPP1_portal"/>
    <property type="match status" value="1"/>
</dbReference>
<accession>X2KSJ5</accession>
<organism evidence="2 3">
    <name type="scientific">Mycobacterium phage Hawkeye</name>
    <dbReference type="NCBI Taxonomy" id="1458711"/>
    <lineage>
        <taxon>Viruses</taxon>
        <taxon>Duplodnaviria</taxon>
        <taxon>Heunggongvirae</taxon>
        <taxon>Uroviricota</taxon>
        <taxon>Caudoviricetes</taxon>
        <taxon>Dclasvirinae</taxon>
        <taxon>Hawkeyevirus</taxon>
        <taxon>Hawkeyevirus hawkeye</taxon>
    </lineage>
</organism>
<sequence>MAQDPRQYGSTAPLRANAGNFPNAVTEFDKARLATYRLYEDLYLTNSADYKVILRGGDDGDTRPIYVPNGEKIVEAKMRFLGQGLKYEFSKKDAAVEEKLSKLFDKENWEQKFENLKRWNEVRGDAILMIIGDDEKVEGSRISIVEIDPSTYFPYEDPKYPNQIMGVYIVDEYPKPEGKKGEVCARVQKYMKTLDNEGSPVPDSPITYSETLYETGKWDDRPNSPLEPGDINQLKVLTPEEALPDQIKTLPTFHFRGHPLMNAIFGRSGLAGLETLITAVNQTMTDEDLIMIFGGLGFYATDAAPPRNSRGEILPWTISPLGVVEHGKEDKMYRVNGVPSLEPSQTHMKYAEESMQQTKGVPDIAVGVVDAAVAESGIALDLKLSAILSSSSEQELELKSVLKQFFYNLVTQWLPAYEGVGVDDAAGDLSVEVTFRDPKPINQEKRFNQLMQMWDSGIISAKKLCEELTKIMGFELTEADFKQAIEDKKSMAIAADPFGAAMAAEQGMGDGEEDLGNAGADAGVTNGQVVG</sequence>
<dbReference type="InterPro" id="IPR021145">
    <property type="entry name" value="Portal_protein_SPP1_Gp6-like"/>
</dbReference>
<evidence type="ECO:0000313" key="3">
    <source>
        <dbReference type="Proteomes" id="UP000019737"/>
    </source>
</evidence>
<evidence type="ECO:0000313" key="2">
    <source>
        <dbReference type="EMBL" id="AHN84021.1"/>
    </source>
</evidence>
<dbReference type="OrthoDB" id="7103at10239"/>
<dbReference type="GeneID" id="19527190"/>
<evidence type="ECO:0000256" key="1">
    <source>
        <dbReference type="SAM" id="MobiDB-lite"/>
    </source>
</evidence>
<dbReference type="KEGG" id="vg:19527190"/>
<feature type="region of interest" description="Disordered" evidence="1">
    <location>
        <begin position="508"/>
        <end position="531"/>
    </location>
</feature>
<keyword evidence="3" id="KW-1185">Reference proteome</keyword>
<name>X2KSJ5_9CAUD</name>
<reference evidence="2 3" key="1">
    <citation type="submission" date="2014-01" db="EMBL/GenBank/DDBJ databases">
        <authorList>
            <person name="Schneider V.M."/>
            <person name="Bowman C.A."/>
            <person name="Russell D.A."/>
            <person name="Pope W.H."/>
            <person name="Jacobs-Sera D."/>
            <person name="Hendrix R.W."/>
            <person name="Hatfull G.F."/>
        </authorList>
    </citation>
    <scope>NUCLEOTIDE SEQUENCE [LARGE SCALE GENOMIC DNA]</scope>
</reference>
<dbReference type="Proteomes" id="UP000019737">
    <property type="component" value="Segment"/>
</dbReference>
<proteinExistence type="predicted"/>
<dbReference type="RefSeq" id="YP_009035905.1">
    <property type="nucleotide sequence ID" value="NC_024209.1"/>
</dbReference>
<dbReference type="EMBL" id="KJ194582">
    <property type="protein sequence ID" value="AHN84021.1"/>
    <property type="molecule type" value="Genomic_DNA"/>
</dbReference>